<proteinExistence type="predicted"/>
<comment type="caution">
    <text evidence="1">The sequence shown here is derived from an EMBL/GenBank/DDBJ whole genome shotgun (WGS) entry which is preliminary data.</text>
</comment>
<protein>
    <submittedName>
        <fullName evidence="1">DUF2490 domain-containing protein</fullName>
    </submittedName>
</protein>
<accession>A0ABW5UEE3</accession>
<evidence type="ECO:0000313" key="1">
    <source>
        <dbReference type="EMBL" id="MFD2744286.1"/>
    </source>
</evidence>
<dbReference type="InterPro" id="IPR019619">
    <property type="entry name" value="DUF2490"/>
</dbReference>
<dbReference type="Proteomes" id="UP001597418">
    <property type="component" value="Unassembled WGS sequence"/>
</dbReference>
<name>A0ABW5UEE3_9SPHI</name>
<gene>
    <name evidence="1" type="ORF">ACFSQ6_12885</name>
</gene>
<dbReference type="Pfam" id="PF10677">
    <property type="entry name" value="DUF2490"/>
    <property type="match status" value="1"/>
</dbReference>
<dbReference type="RefSeq" id="WP_197464728.1">
    <property type="nucleotide sequence ID" value="NZ_JBHUMB010000014.1"/>
</dbReference>
<reference evidence="2" key="1">
    <citation type="journal article" date="2019" name="Int. J. Syst. Evol. Microbiol.">
        <title>The Global Catalogue of Microorganisms (GCM) 10K type strain sequencing project: providing services to taxonomists for standard genome sequencing and annotation.</title>
        <authorList>
            <consortium name="The Broad Institute Genomics Platform"/>
            <consortium name="The Broad Institute Genome Sequencing Center for Infectious Disease"/>
            <person name="Wu L."/>
            <person name="Ma J."/>
        </authorList>
    </citation>
    <scope>NUCLEOTIDE SEQUENCE [LARGE SCALE GENOMIC DNA]</scope>
    <source>
        <strain evidence="2">KCTC 42247</strain>
    </source>
</reference>
<sequence>MYFDNTISLTKHWTFQSDIHLRTSHQFSELSNVLLRGWLDYKLSQSVTTGVGYAYLGSWDDDVASPNNYYTEHRFFGQVQHQIDLPQSSEIRQRVRLEQRFFDAMLLPSSSVRSRYSLSWKQSINRKYLPFHYFFLENEVFANLYGRSLAGGKVFEQNRLYAGLGLPLWKSSEVELGSYYEIQHDVFKQRNQTIIFQLRLKTEW</sequence>
<dbReference type="EMBL" id="JBHUMB010000014">
    <property type="protein sequence ID" value="MFD2744286.1"/>
    <property type="molecule type" value="Genomic_DNA"/>
</dbReference>
<keyword evidence="2" id="KW-1185">Reference proteome</keyword>
<organism evidence="1 2">
    <name type="scientific">Sphingobacterium populi</name>
    <dbReference type="NCBI Taxonomy" id="1812824"/>
    <lineage>
        <taxon>Bacteria</taxon>
        <taxon>Pseudomonadati</taxon>
        <taxon>Bacteroidota</taxon>
        <taxon>Sphingobacteriia</taxon>
        <taxon>Sphingobacteriales</taxon>
        <taxon>Sphingobacteriaceae</taxon>
        <taxon>Sphingobacterium</taxon>
    </lineage>
</organism>
<evidence type="ECO:0000313" key="2">
    <source>
        <dbReference type="Proteomes" id="UP001597418"/>
    </source>
</evidence>